<dbReference type="EC" id="1.-.-.-" evidence="4"/>
<comment type="caution">
    <text evidence="6">The sequence shown here is derived from an EMBL/GenBank/DDBJ whole genome shotgun (WGS) entry which is preliminary data.</text>
</comment>
<dbReference type="InterPro" id="IPR002255">
    <property type="entry name" value="Flavin_mOase_3"/>
</dbReference>
<dbReference type="PANTHER" id="PTHR23023">
    <property type="entry name" value="DIMETHYLANILINE MONOOXYGENASE"/>
    <property type="match status" value="1"/>
</dbReference>
<reference evidence="6 7" key="1">
    <citation type="journal article" date="2022" name="Gigascience">
        <title>A chromosome-level genome assembly and annotation of the desert horned lizard, Phrynosoma platyrhinos, provides insight into chromosomal rearrangements among reptiles.</title>
        <authorList>
            <person name="Koochekian N."/>
            <person name="Ascanio A."/>
            <person name="Farleigh K."/>
            <person name="Card D.C."/>
            <person name="Schield D.R."/>
            <person name="Castoe T.A."/>
            <person name="Jezkova T."/>
        </authorList>
    </citation>
    <scope>NUCLEOTIDE SEQUENCE [LARGE SCALE GENOMIC DNA]</scope>
    <source>
        <strain evidence="6">NK-2021</strain>
    </source>
</reference>
<dbReference type="Pfam" id="PF00743">
    <property type="entry name" value="FMO-like"/>
    <property type="match status" value="1"/>
</dbReference>
<name>A0ABQ7SLJ3_PHRPL</name>
<dbReference type="PRINTS" id="PR01123">
    <property type="entry name" value="FMOXYGENASE3"/>
</dbReference>
<organism evidence="6 7">
    <name type="scientific">Phrynosoma platyrhinos</name>
    <name type="common">Desert horned lizard</name>
    <dbReference type="NCBI Taxonomy" id="52577"/>
    <lineage>
        <taxon>Eukaryota</taxon>
        <taxon>Metazoa</taxon>
        <taxon>Chordata</taxon>
        <taxon>Craniata</taxon>
        <taxon>Vertebrata</taxon>
        <taxon>Euteleostomi</taxon>
        <taxon>Lepidosauria</taxon>
        <taxon>Squamata</taxon>
        <taxon>Bifurcata</taxon>
        <taxon>Unidentata</taxon>
        <taxon>Episquamata</taxon>
        <taxon>Toxicofera</taxon>
        <taxon>Iguania</taxon>
        <taxon>Phrynosomatidae</taxon>
        <taxon>Phrynosomatinae</taxon>
        <taxon>Phrynosoma</taxon>
    </lineage>
</organism>
<proteinExistence type="inferred from homology"/>
<dbReference type="InterPro" id="IPR020946">
    <property type="entry name" value="Flavin_mOase-like"/>
</dbReference>
<evidence type="ECO:0000313" key="6">
    <source>
        <dbReference type="EMBL" id="KAH0618210.1"/>
    </source>
</evidence>
<keyword evidence="3 4" id="KW-0560">Oxidoreductase</keyword>
<keyword evidence="2 4" id="KW-0274">FAD</keyword>
<evidence type="ECO:0000256" key="2">
    <source>
        <dbReference type="ARBA" id="ARBA00022827"/>
    </source>
</evidence>
<feature type="region of interest" description="Disordered" evidence="5">
    <location>
        <begin position="94"/>
        <end position="184"/>
    </location>
</feature>
<feature type="compositionally biased region" description="Acidic residues" evidence="5">
    <location>
        <begin position="124"/>
        <end position="135"/>
    </location>
</feature>
<dbReference type="InterPro" id="IPR050346">
    <property type="entry name" value="FMO-like"/>
</dbReference>
<keyword evidence="7" id="KW-1185">Reference proteome</keyword>
<dbReference type="EMBL" id="JAIPUX010005289">
    <property type="protein sequence ID" value="KAH0618210.1"/>
    <property type="molecule type" value="Genomic_DNA"/>
</dbReference>
<evidence type="ECO:0000313" key="7">
    <source>
        <dbReference type="Proteomes" id="UP000826234"/>
    </source>
</evidence>
<evidence type="ECO:0000256" key="1">
    <source>
        <dbReference type="ARBA" id="ARBA00022630"/>
    </source>
</evidence>
<sequence length="184" mass="21038">MMDDIDEKMGKKQKWYGQSDTIQTDYIVYMDELASSIGIKPNIPLLLLTDPKLALEIYFGPCSPYQFRLMGPGKWNGARNAILTQWDRTLKATKTRVVQSTQKDMRQKTQEEDNMGDLGYIPIDPEDSEEDENEEISQQNKAEGKSQEENLEEEGTRTKSTEETTDEGKNKKGKAKEKKAVYSN</sequence>
<comment type="cofactor">
    <cofactor evidence="4">
        <name>FAD</name>
        <dbReference type="ChEBI" id="CHEBI:57692"/>
    </cofactor>
</comment>
<keyword evidence="1 4" id="KW-0285">Flavoprotein</keyword>
<comment type="similarity">
    <text evidence="4">Belongs to the FMO family.</text>
</comment>
<evidence type="ECO:0000256" key="3">
    <source>
        <dbReference type="ARBA" id="ARBA00023002"/>
    </source>
</evidence>
<protein>
    <recommendedName>
        <fullName evidence="4">Flavin-containing monooxygenase</fullName>
        <ecNumber evidence="4">1.-.-.-</ecNumber>
    </recommendedName>
</protein>
<accession>A0ABQ7SLJ3</accession>
<gene>
    <name evidence="6" type="ORF">JD844_017220</name>
</gene>
<feature type="compositionally biased region" description="Basic and acidic residues" evidence="5">
    <location>
        <begin position="142"/>
        <end position="170"/>
    </location>
</feature>
<dbReference type="Proteomes" id="UP000826234">
    <property type="component" value="Unassembled WGS sequence"/>
</dbReference>
<evidence type="ECO:0000256" key="4">
    <source>
        <dbReference type="RuleBase" id="RU361177"/>
    </source>
</evidence>
<evidence type="ECO:0000256" key="5">
    <source>
        <dbReference type="SAM" id="MobiDB-lite"/>
    </source>
</evidence>
<keyword evidence="4" id="KW-0503">Monooxygenase</keyword>